<evidence type="ECO:0000256" key="2">
    <source>
        <dbReference type="ARBA" id="ARBA00022598"/>
    </source>
</evidence>
<dbReference type="CDD" id="cd01740">
    <property type="entry name" value="GATase1_FGAR_AT"/>
    <property type="match status" value="1"/>
</dbReference>
<dbReference type="EC" id="3.5.1.2" evidence="8"/>
<dbReference type="PIRSF" id="PIRSF001586">
    <property type="entry name" value="FGAM_synth_I"/>
    <property type="match status" value="1"/>
</dbReference>
<comment type="caution">
    <text evidence="9">The sequence shown here is derived from an EMBL/GenBank/DDBJ whole genome shotgun (WGS) entry which is preliminary data.</text>
</comment>
<evidence type="ECO:0000256" key="1">
    <source>
        <dbReference type="ARBA" id="ARBA00022490"/>
    </source>
</evidence>
<dbReference type="Proteomes" id="UP001595733">
    <property type="component" value="Unassembled WGS sequence"/>
</dbReference>
<dbReference type="PANTHER" id="PTHR47552">
    <property type="entry name" value="PHOSPHORIBOSYLFORMYLGLYCINAMIDINE SYNTHASE SUBUNIT PURQ"/>
    <property type="match status" value="1"/>
</dbReference>
<organism evidence="9 10">
    <name type="scientific">Chryseomicrobium palamuruense</name>
    <dbReference type="NCBI Taxonomy" id="682973"/>
    <lineage>
        <taxon>Bacteria</taxon>
        <taxon>Bacillati</taxon>
        <taxon>Bacillota</taxon>
        <taxon>Bacilli</taxon>
        <taxon>Bacillales</taxon>
        <taxon>Caryophanaceae</taxon>
        <taxon>Chryseomicrobium</taxon>
    </lineage>
</organism>
<comment type="subunit">
    <text evidence="8">Part of the FGAM synthase complex composed of 1 PurL, 1 PurQ and 2 PurS subunits.</text>
</comment>
<proteinExistence type="inferred from homology"/>
<dbReference type="HAMAP" id="MF_00421">
    <property type="entry name" value="PurQ"/>
    <property type="match status" value="1"/>
</dbReference>
<evidence type="ECO:0000256" key="8">
    <source>
        <dbReference type="HAMAP-Rule" id="MF_00421"/>
    </source>
</evidence>
<comment type="catalytic activity">
    <reaction evidence="8">
        <text>L-glutamine + H2O = L-glutamate + NH4(+)</text>
        <dbReference type="Rhea" id="RHEA:15889"/>
        <dbReference type="ChEBI" id="CHEBI:15377"/>
        <dbReference type="ChEBI" id="CHEBI:28938"/>
        <dbReference type="ChEBI" id="CHEBI:29985"/>
        <dbReference type="ChEBI" id="CHEBI:58359"/>
        <dbReference type="EC" id="3.5.1.2"/>
    </reaction>
</comment>
<keyword evidence="10" id="KW-1185">Reference proteome</keyword>
<evidence type="ECO:0000256" key="5">
    <source>
        <dbReference type="ARBA" id="ARBA00022801"/>
    </source>
</evidence>
<comment type="subcellular location">
    <subcellularLocation>
        <location evidence="8">Cytoplasm</location>
    </subcellularLocation>
</comment>
<dbReference type="RefSeq" id="WP_378142331.1">
    <property type="nucleotide sequence ID" value="NZ_JBHSEF010000024.1"/>
</dbReference>
<keyword evidence="3 8" id="KW-0547">Nucleotide-binding</keyword>
<sequence>MKFAVIQFPGSNCDLDMYHAIKDELGEDVEYVWHDEADLSGYDAILLPGGFSYGDYLRCGAIAQFSNIMAEVKKAAEAGKPILGVCNGFQVLTEARLLPGALLRNKNLKFICRTVELEVVSNDTLFTGGYDKGQKIHIPIAHGEGNYFCDAETAAELEANNQIVFRYTGEGPNGSFSNIAGIINKQGNVLGMMPHPERAVHDVMGGTDGLALFQSILKQWRESHVSHA</sequence>
<dbReference type="InterPro" id="IPR010075">
    <property type="entry name" value="PRibForGlyAmidine_synth_PurQ"/>
</dbReference>
<dbReference type="NCBIfam" id="NF002957">
    <property type="entry name" value="PRK03619.1"/>
    <property type="match status" value="1"/>
</dbReference>
<dbReference type="EC" id="6.3.5.3" evidence="8"/>
<evidence type="ECO:0000256" key="4">
    <source>
        <dbReference type="ARBA" id="ARBA00022755"/>
    </source>
</evidence>
<evidence type="ECO:0000256" key="6">
    <source>
        <dbReference type="ARBA" id="ARBA00022840"/>
    </source>
</evidence>
<evidence type="ECO:0000256" key="7">
    <source>
        <dbReference type="ARBA" id="ARBA00022962"/>
    </source>
</evidence>
<comment type="catalytic activity">
    <reaction evidence="8">
        <text>N(2)-formyl-N(1)-(5-phospho-beta-D-ribosyl)glycinamide + L-glutamine + ATP + H2O = 2-formamido-N(1)-(5-O-phospho-beta-D-ribosyl)acetamidine + L-glutamate + ADP + phosphate + H(+)</text>
        <dbReference type="Rhea" id="RHEA:17129"/>
        <dbReference type="ChEBI" id="CHEBI:15377"/>
        <dbReference type="ChEBI" id="CHEBI:15378"/>
        <dbReference type="ChEBI" id="CHEBI:29985"/>
        <dbReference type="ChEBI" id="CHEBI:30616"/>
        <dbReference type="ChEBI" id="CHEBI:43474"/>
        <dbReference type="ChEBI" id="CHEBI:58359"/>
        <dbReference type="ChEBI" id="CHEBI:147286"/>
        <dbReference type="ChEBI" id="CHEBI:147287"/>
        <dbReference type="ChEBI" id="CHEBI:456216"/>
        <dbReference type="EC" id="6.3.5.3"/>
    </reaction>
</comment>
<keyword evidence="4 8" id="KW-0658">Purine biosynthesis</keyword>
<keyword evidence="5 8" id="KW-0378">Hydrolase</keyword>
<feature type="active site" description="Nucleophile" evidence="8">
    <location>
        <position position="86"/>
    </location>
</feature>
<dbReference type="Pfam" id="PF13507">
    <property type="entry name" value="GATase_5"/>
    <property type="match status" value="1"/>
</dbReference>
<dbReference type="GO" id="GO:0004642">
    <property type="term" value="F:phosphoribosylformylglycinamidine synthase activity"/>
    <property type="evidence" value="ECO:0007669"/>
    <property type="project" value="UniProtKB-EC"/>
</dbReference>
<dbReference type="InterPro" id="IPR029062">
    <property type="entry name" value="Class_I_gatase-like"/>
</dbReference>
<keyword evidence="2 8" id="KW-0436">Ligase</keyword>
<evidence type="ECO:0000256" key="3">
    <source>
        <dbReference type="ARBA" id="ARBA00022741"/>
    </source>
</evidence>
<dbReference type="EMBL" id="JBHSEF010000024">
    <property type="protein sequence ID" value="MFC4355771.1"/>
    <property type="molecule type" value="Genomic_DNA"/>
</dbReference>
<name>A0ABV8UYT5_9BACL</name>
<reference evidence="10" key="1">
    <citation type="journal article" date="2019" name="Int. J. Syst. Evol. Microbiol.">
        <title>The Global Catalogue of Microorganisms (GCM) 10K type strain sequencing project: providing services to taxonomists for standard genome sequencing and annotation.</title>
        <authorList>
            <consortium name="The Broad Institute Genomics Platform"/>
            <consortium name="The Broad Institute Genome Sequencing Center for Infectious Disease"/>
            <person name="Wu L."/>
            <person name="Ma J."/>
        </authorList>
    </citation>
    <scope>NUCLEOTIDE SEQUENCE [LARGE SCALE GENOMIC DNA]</scope>
    <source>
        <strain evidence="10">CCUG 50353</strain>
    </source>
</reference>
<evidence type="ECO:0000313" key="10">
    <source>
        <dbReference type="Proteomes" id="UP001595733"/>
    </source>
</evidence>
<feature type="active site" evidence="8">
    <location>
        <position position="197"/>
    </location>
</feature>
<dbReference type="SMART" id="SM01211">
    <property type="entry name" value="GATase_5"/>
    <property type="match status" value="1"/>
</dbReference>
<dbReference type="GO" id="GO:0004359">
    <property type="term" value="F:glutaminase activity"/>
    <property type="evidence" value="ECO:0007669"/>
    <property type="project" value="UniProtKB-EC"/>
</dbReference>
<keyword evidence="1 8" id="KW-0963">Cytoplasm</keyword>
<feature type="active site" evidence="8">
    <location>
        <position position="195"/>
    </location>
</feature>
<dbReference type="Gene3D" id="3.40.50.880">
    <property type="match status" value="1"/>
</dbReference>
<dbReference type="NCBIfam" id="TIGR01737">
    <property type="entry name" value="FGAM_synth_I"/>
    <property type="match status" value="1"/>
</dbReference>
<keyword evidence="6 8" id="KW-0067">ATP-binding</keyword>
<keyword evidence="7 8" id="KW-0315">Glutamine amidotransferase</keyword>
<dbReference type="PROSITE" id="PS51273">
    <property type="entry name" value="GATASE_TYPE_1"/>
    <property type="match status" value="1"/>
</dbReference>
<comment type="pathway">
    <text evidence="8">Purine metabolism; IMP biosynthesis via de novo pathway; 5-amino-1-(5-phospho-D-ribosyl)imidazole from N(2)-formyl-N(1)-(5-phospho-D-ribosyl)glycinamide: step 1/2.</text>
</comment>
<protein>
    <recommendedName>
        <fullName evidence="8">Phosphoribosylformylglycinamidine synthase subunit PurQ</fullName>
        <shortName evidence="8">FGAM synthase</shortName>
        <ecNumber evidence="8">6.3.5.3</ecNumber>
    </recommendedName>
    <alternativeName>
        <fullName evidence="8">Formylglycinamide ribonucleotide amidotransferase subunit I</fullName>
        <shortName evidence="8">FGAR amidotransferase I</shortName>
        <shortName evidence="8">FGAR-AT I</shortName>
    </alternativeName>
    <alternativeName>
        <fullName evidence="8">Glutaminase PurQ</fullName>
        <ecNumber evidence="8">3.5.1.2</ecNumber>
    </alternativeName>
    <alternativeName>
        <fullName evidence="8">Phosphoribosylformylglycinamidine synthase subunit I</fullName>
    </alternativeName>
</protein>
<evidence type="ECO:0000313" key="9">
    <source>
        <dbReference type="EMBL" id="MFC4355771.1"/>
    </source>
</evidence>
<gene>
    <name evidence="8 9" type="primary">purQ</name>
    <name evidence="9" type="ORF">ACFO0S_11975</name>
</gene>
<comment type="function">
    <text evidence="8">Part of the phosphoribosylformylglycinamidine synthase complex involved in the purines biosynthetic pathway. Catalyzes the ATP-dependent conversion of formylglycinamide ribonucleotide (FGAR) and glutamine to yield formylglycinamidine ribonucleotide (FGAM) and glutamate. The FGAM synthase complex is composed of three subunits. PurQ produces an ammonia molecule by converting glutamine to glutamate. PurL transfers the ammonia molecule to FGAR to form FGAM in an ATP-dependent manner. PurS interacts with PurQ and PurL and is thought to assist in the transfer of the ammonia molecule from PurQ to PurL.</text>
</comment>
<dbReference type="SUPFAM" id="SSF52317">
    <property type="entry name" value="Class I glutamine amidotransferase-like"/>
    <property type="match status" value="1"/>
</dbReference>
<dbReference type="PANTHER" id="PTHR47552:SF1">
    <property type="entry name" value="PHOSPHORIBOSYLFORMYLGLYCINAMIDINE SYNTHASE SUBUNIT PURQ"/>
    <property type="match status" value="1"/>
</dbReference>
<accession>A0ABV8UYT5</accession>